<organism evidence="3 4">
    <name type="scientific">Candidatus Vogelbacteria bacterium CG10_big_fil_rev_8_21_14_0_10_51_16</name>
    <dbReference type="NCBI Taxonomy" id="1975045"/>
    <lineage>
        <taxon>Bacteria</taxon>
        <taxon>Candidatus Vogeliibacteriota</taxon>
    </lineage>
</organism>
<keyword evidence="1" id="KW-0863">Zinc-finger</keyword>
<name>A0A2H0RDQ8_9BACT</name>
<feature type="domain" description="SWIM-type" evidence="2">
    <location>
        <begin position="80"/>
        <end position="116"/>
    </location>
</feature>
<dbReference type="Proteomes" id="UP000228767">
    <property type="component" value="Unassembled WGS sequence"/>
</dbReference>
<comment type="caution">
    <text evidence="3">The sequence shown here is derived from an EMBL/GenBank/DDBJ whole genome shotgun (WGS) entry which is preliminary data.</text>
</comment>
<evidence type="ECO:0000313" key="4">
    <source>
        <dbReference type="Proteomes" id="UP000228767"/>
    </source>
</evidence>
<keyword evidence="1" id="KW-0479">Metal-binding</keyword>
<protein>
    <recommendedName>
        <fullName evidence="2">SWIM-type domain-containing protein</fullName>
    </recommendedName>
</protein>
<evidence type="ECO:0000256" key="1">
    <source>
        <dbReference type="PROSITE-ProRule" id="PRU00325"/>
    </source>
</evidence>
<evidence type="ECO:0000259" key="2">
    <source>
        <dbReference type="PROSITE" id="PS50966"/>
    </source>
</evidence>
<evidence type="ECO:0000313" key="3">
    <source>
        <dbReference type="EMBL" id="PIR44623.1"/>
    </source>
</evidence>
<sequence length="121" mass="13677">MITKTSIFKKHLIYIQSMIGKKKSNSIKLPTPQYTMEDLKKADDPIIFTRANAIFEEGRVDRLRPLYNGYAASVRGTQTYEVELSPRRVDEGSCTCPMGREEKLCKHIIAVAVAVINQNDA</sequence>
<dbReference type="GO" id="GO:0008270">
    <property type="term" value="F:zinc ion binding"/>
    <property type="evidence" value="ECO:0007669"/>
    <property type="project" value="UniProtKB-KW"/>
</dbReference>
<dbReference type="Pfam" id="PF04434">
    <property type="entry name" value="SWIM"/>
    <property type="match status" value="1"/>
</dbReference>
<dbReference type="AlphaFoldDB" id="A0A2H0RDQ8"/>
<gene>
    <name evidence="3" type="ORF">COV10_03925</name>
</gene>
<dbReference type="PROSITE" id="PS50966">
    <property type="entry name" value="ZF_SWIM"/>
    <property type="match status" value="1"/>
</dbReference>
<dbReference type="EMBL" id="PCYI01000025">
    <property type="protein sequence ID" value="PIR44623.1"/>
    <property type="molecule type" value="Genomic_DNA"/>
</dbReference>
<dbReference type="InterPro" id="IPR007527">
    <property type="entry name" value="Znf_SWIM"/>
</dbReference>
<reference evidence="3 4" key="1">
    <citation type="submission" date="2017-09" db="EMBL/GenBank/DDBJ databases">
        <title>Depth-based differentiation of microbial function through sediment-hosted aquifers and enrichment of novel symbionts in the deep terrestrial subsurface.</title>
        <authorList>
            <person name="Probst A.J."/>
            <person name="Ladd B."/>
            <person name="Jarett J.K."/>
            <person name="Geller-Mcgrath D.E."/>
            <person name="Sieber C.M."/>
            <person name="Emerson J.B."/>
            <person name="Anantharaman K."/>
            <person name="Thomas B.C."/>
            <person name="Malmstrom R."/>
            <person name="Stieglmeier M."/>
            <person name="Klingl A."/>
            <person name="Woyke T."/>
            <person name="Ryan C.M."/>
            <person name="Banfield J.F."/>
        </authorList>
    </citation>
    <scope>NUCLEOTIDE SEQUENCE [LARGE SCALE GENOMIC DNA]</scope>
    <source>
        <strain evidence="3">CG10_big_fil_rev_8_21_14_0_10_51_16</strain>
    </source>
</reference>
<keyword evidence="1" id="KW-0862">Zinc</keyword>
<accession>A0A2H0RDQ8</accession>
<proteinExistence type="predicted"/>